<feature type="compositionally biased region" description="Polar residues" evidence="2">
    <location>
        <begin position="137"/>
        <end position="153"/>
    </location>
</feature>
<reference evidence="4 5" key="1">
    <citation type="journal article" date="2016" name="Genome Biol. Evol.">
        <title>Divergent and convergent evolution of fungal pathogenicity.</title>
        <authorList>
            <person name="Shang Y."/>
            <person name="Xiao G."/>
            <person name="Zheng P."/>
            <person name="Cen K."/>
            <person name="Zhan S."/>
            <person name="Wang C."/>
        </authorList>
    </citation>
    <scope>NUCLEOTIDE SEQUENCE [LARGE SCALE GENOMIC DNA]</scope>
    <source>
        <strain evidence="4 5">ARSEF 7405</strain>
    </source>
</reference>
<feature type="region of interest" description="Disordered" evidence="2">
    <location>
        <begin position="317"/>
        <end position="353"/>
    </location>
</feature>
<feature type="region of interest" description="Disordered" evidence="2">
    <location>
        <begin position="501"/>
        <end position="579"/>
    </location>
</feature>
<sequence>MPLPPGHIAIKRKRGDDSVDALYVDSPFKDPTTRRFTDFVYKRVRDINGHISTPEPTDDLQRKQLRAVTAAAALRSQPSNTFKNGVPFIKSSLAEDERFKPGLSHHPSIPSLAAHKANNLSTSSLPTSQLSTHQHNRSASSVVTPSPGRSTPSLLNLRRFHLSTSSIRRDGSASRSSSIYNGQGSAASSRGSLLDRSSFAVTKHRSGKTAKGRKQTPTAIVVEKFDRPGPVASSLAVSRNITSGTTIPQQQKTIITPPLPPPTTTNDPPKPRRRPIDEEDKLAAEMEQLALEMSSYAQDQDAYLPMPVSAAAVTAAAHTPSDAPSTPETIVKPKLKYQPKPTPRRQHRPFTEDACPPTMEEALASGMVLHIASNGQRVPGTVAQPRGKSLLQPQDTTATTRDETTATTIPQPEEARMNNNTPLDDSDAESDGEYVYDVFIRQPAEEFELEMKNAQLLYPSLSTPGVGESEDKAAPMAALPRNIGVVVITDEDAPFWEEFYEEGEEDEGKEWNSDDEDSNAEDHYANDYPEEEEEEEDSEDEEREGAGLWYDDDDDDDNNIYTGYRTGIRDFSDDDDDYY</sequence>
<dbReference type="EMBL" id="AZGZ01000014">
    <property type="protein sequence ID" value="KZZ91317.1"/>
    <property type="molecule type" value="Genomic_DNA"/>
</dbReference>
<name>A0A167YGP4_9EURO</name>
<dbReference type="Pfam" id="PF08574">
    <property type="entry name" value="Iwr1"/>
    <property type="match status" value="1"/>
</dbReference>
<gene>
    <name evidence="4" type="ORF">AAP_03487</name>
</gene>
<accession>A0A167YGP4</accession>
<dbReference type="GO" id="GO:0006606">
    <property type="term" value="P:protein import into nucleus"/>
    <property type="evidence" value="ECO:0007669"/>
    <property type="project" value="InterPro"/>
</dbReference>
<feature type="domain" description="Transcription factor Iwr1" evidence="3">
    <location>
        <begin position="433"/>
        <end position="532"/>
    </location>
</feature>
<feature type="compositionally biased region" description="Low complexity" evidence="2">
    <location>
        <begin position="121"/>
        <end position="132"/>
    </location>
</feature>
<comment type="similarity">
    <text evidence="1">Belongs to the IWR1/SLC7A6OS family.</text>
</comment>
<dbReference type="VEuPathDB" id="FungiDB:AAP_03487"/>
<keyword evidence="5" id="KW-1185">Reference proteome</keyword>
<comment type="caution">
    <text evidence="4">The sequence shown here is derived from an EMBL/GenBank/DDBJ whole genome shotgun (WGS) entry which is preliminary data.</text>
</comment>
<feature type="compositionally biased region" description="Polar residues" evidence="2">
    <location>
        <begin position="173"/>
        <end position="191"/>
    </location>
</feature>
<dbReference type="PANTHER" id="PTHR28063:SF1">
    <property type="entry name" value="RNA POLYMERASE II NUCLEAR LOCALIZATION PROTEIN IWR1"/>
    <property type="match status" value="1"/>
</dbReference>
<evidence type="ECO:0000256" key="1">
    <source>
        <dbReference type="ARBA" id="ARBA00010218"/>
    </source>
</evidence>
<evidence type="ECO:0000313" key="4">
    <source>
        <dbReference type="EMBL" id="KZZ91317.1"/>
    </source>
</evidence>
<dbReference type="AlphaFoldDB" id="A0A167YGP4"/>
<feature type="compositionally biased region" description="Acidic residues" evidence="2">
    <location>
        <begin position="501"/>
        <end position="519"/>
    </location>
</feature>
<evidence type="ECO:0000313" key="5">
    <source>
        <dbReference type="Proteomes" id="UP000242877"/>
    </source>
</evidence>
<protein>
    <submittedName>
        <fullName evidence="4">Transcription factor Iwr1</fullName>
    </submittedName>
</protein>
<proteinExistence type="inferred from homology"/>
<evidence type="ECO:0000259" key="3">
    <source>
        <dbReference type="Pfam" id="PF08574"/>
    </source>
</evidence>
<dbReference type="Proteomes" id="UP000242877">
    <property type="component" value="Unassembled WGS sequence"/>
</dbReference>
<dbReference type="OrthoDB" id="6255506at2759"/>
<organism evidence="4 5">
    <name type="scientific">Ascosphaera apis ARSEF 7405</name>
    <dbReference type="NCBI Taxonomy" id="392613"/>
    <lineage>
        <taxon>Eukaryota</taxon>
        <taxon>Fungi</taxon>
        <taxon>Dikarya</taxon>
        <taxon>Ascomycota</taxon>
        <taxon>Pezizomycotina</taxon>
        <taxon>Eurotiomycetes</taxon>
        <taxon>Eurotiomycetidae</taxon>
        <taxon>Onygenales</taxon>
        <taxon>Ascosphaeraceae</taxon>
        <taxon>Ascosphaera</taxon>
    </lineage>
</organism>
<dbReference type="InterPro" id="IPR013883">
    <property type="entry name" value="TF_Iwr1_dom"/>
</dbReference>
<dbReference type="GO" id="GO:0005737">
    <property type="term" value="C:cytoplasm"/>
    <property type="evidence" value="ECO:0007669"/>
    <property type="project" value="TreeGrafter"/>
</dbReference>
<evidence type="ECO:0000256" key="2">
    <source>
        <dbReference type="SAM" id="MobiDB-lite"/>
    </source>
</evidence>
<feature type="compositionally biased region" description="Acidic residues" evidence="2">
    <location>
        <begin position="528"/>
        <end position="543"/>
    </location>
</feature>
<feature type="region of interest" description="Disordered" evidence="2">
    <location>
        <begin position="379"/>
        <end position="429"/>
    </location>
</feature>
<feature type="compositionally biased region" description="Low complexity" evidence="2">
    <location>
        <begin position="245"/>
        <end position="256"/>
    </location>
</feature>
<feature type="region of interest" description="Disordered" evidence="2">
    <location>
        <begin position="121"/>
        <end position="153"/>
    </location>
</feature>
<dbReference type="InterPro" id="IPR040150">
    <property type="entry name" value="Iwr1"/>
</dbReference>
<feature type="compositionally biased region" description="Basic residues" evidence="2">
    <location>
        <begin position="333"/>
        <end position="348"/>
    </location>
</feature>
<feature type="region of interest" description="Disordered" evidence="2">
    <location>
        <begin position="166"/>
        <end position="193"/>
    </location>
</feature>
<feature type="region of interest" description="Disordered" evidence="2">
    <location>
        <begin position="240"/>
        <end position="275"/>
    </location>
</feature>
<dbReference type="PANTHER" id="PTHR28063">
    <property type="entry name" value="RNA POLYMERASE II NUCLEAR LOCALIZATION PROTEIN IWR1"/>
    <property type="match status" value="1"/>
</dbReference>